<name>A0A2P5AU79_PARAD</name>
<dbReference type="Proteomes" id="UP000237105">
    <property type="component" value="Unassembled WGS sequence"/>
</dbReference>
<reference evidence="2" key="1">
    <citation type="submission" date="2016-06" db="EMBL/GenBank/DDBJ databases">
        <title>Parallel loss of symbiosis genes in relatives of nitrogen-fixing non-legume Parasponia.</title>
        <authorList>
            <person name="Van Velzen R."/>
            <person name="Holmer R."/>
            <person name="Bu F."/>
            <person name="Rutten L."/>
            <person name="Van Zeijl A."/>
            <person name="Liu W."/>
            <person name="Santuari L."/>
            <person name="Cao Q."/>
            <person name="Sharma T."/>
            <person name="Shen D."/>
            <person name="Roswanjaya Y."/>
            <person name="Wardhani T."/>
            <person name="Kalhor M.S."/>
            <person name="Jansen J."/>
            <person name="Van den Hoogen J."/>
            <person name="Gungor B."/>
            <person name="Hartog M."/>
            <person name="Hontelez J."/>
            <person name="Verver J."/>
            <person name="Yang W.-C."/>
            <person name="Schijlen E."/>
            <person name="Repin R."/>
            <person name="Schilthuizen M."/>
            <person name="Schranz E."/>
            <person name="Heidstra R."/>
            <person name="Miyata K."/>
            <person name="Fedorova E."/>
            <person name="Kohlen W."/>
            <person name="Bisseling T."/>
            <person name="Smit S."/>
            <person name="Geurts R."/>
        </authorList>
    </citation>
    <scope>NUCLEOTIDE SEQUENCE [LARGE SCALE GENOMIC DNA]</scope>
    <source>
        <strain evidence="2">cv. WU1-14</strain>
    </source>
</reference>
<evidence type="ECO:0000313" key="1">
    <source>
        <dbReference type="EMBL" id="PON40106.1"/>
    </source>
</evidence>
<accession>A0A2P5AU79</accession>
<comment type="caution">
    <text evidence="1">The sequence shown here is derived from an EMBL/GenBank/DDBJ whole genome shotgun (WGS) entry which is preliminary data.</text>
</comment>
<dbReference type="EMBL" id="JXTB01000446">
    <property type="protein sequence ID" value="PON40106.1"/>
    <property type="molecule type" value="Genomic_DNA"/>
</dbReference>
<dbReference type="AlphaFoldDB" id="A0A2P5AU79"/>
<protein>
    <submittedName>
        <fullName evidence="1">Uncharacterized protein</fullName>
    </submittedName>
</protein>
<organism evidence="1 2">
    <name type="scientific">Parasponia andersonii</name>
    <name type="common">Sponia andersonii</name>
    <dbReference type="NCBI Taxonomy" id="3476"/>
    <lineage>
        <taxon>Eukaryota</taxon>
        <taxon>Viridiplantae</taxon>
        <taxon>Streptophyta</taxon>
        <taxon>Embryophyta</taxon>
        <taxon>Tracheophyta</taxon>
        <taxon>Spermatophyta</taxon>
        <taxon>Magnoliopsida</taxon>
        <taxon>eudicotyledons</taxon>
        <taxon>Gunneridae</taxon>
        <taxon>Pentapetalae</taxon>
        <taxon>rosids</taxon>
        <taxon>fabids</taxon>
        <taxon>Rosales</taxon>
        <taxon>Cannabaceae</taxon>
        <taxon>Parasponia</taxon>
    </lineage>
</organism>
<keyword evidence="2" id="KW-1185">Reference proteome</keyword>
<sequence>MTLSTNLAFGENYDLGARRTQSWYAGDFNVDNYKHNPPAGRTYLFPDFCALNQVLNRVGSQLEMDPSHFVSPSNEALELPFSSYC</sequence>
<proteinExistence type="predicted"/>
<gene>
    <name evidence="1" type="ORF">PanWU01x14_299580</name>
</gene>
<evidence type="ECO:0000313" key="2">
    <source>
        <dbReference type="Proteomes" id="UP000237105"/>
    </source>
</evidence>